<organism evidence="2 3">
    <name type="scientific">Linnemannia exigua</name>
    <dbReference type="NCBI Taxonomy" id="604196"/>
    <lineage>
        <taxon>Eukaryota</taxon>
        <taxon>Fungi</taxon>
        <taxon>Fungi incertae sedis</taxon>
        <taxon>Mucoromycota</taxon>
        <taxon>Mortierellomycotina</taxon>
        <taxon>Mortierellomycetes</taxon>
        <taxon>Mortierellales</taxon>
        <taxon>Mortierellaceae</taxon>
        <taxon>Linnemannia</taxon>
    </lineage>
</organism>
<keyword evidence="3" id="KW-1185">Reference proteome</keyword>
<comment type="caution">
    <text evidence="2">The sequence shown here is derived from an EMBL/GenBank/DDBJ whole genome shotgun (WGS) entry which is preliminary data.</text>
</comment>
<feature type="non-terminal residue" evidence="2">
    <location>
        <position position="322"/>
    </location>
</feature>
<dbReference type="Proteomes" id="UP001194580">
    <property type="component" value="Unassembled WGS sequence"/>
</dbReference>
<dbReference type="InterPro" id="IPR007111">
    <property type="entry name" value="NACHT_NTPase"/>
</dbReference>
<evidence type="ECO:0000259" key="1">
    <source>
        <dbReference type="Pfam" id="PF05729"/>
    </source>
</evidence>
<gene>
    <name evidence="2" type="primary">WDR31_3</name>
    <name evidence="2" type="ORF">BGZ95_001740</name>
</gene>
<dbReference type="EMBL" id="JAAAIL010001357">
    <property type="protein sequence ID" value="KAG0270297.1"/>
    <property type="molecule type" value="Genomic_DNA"/>
</dbReference>
<evidence type="ECO:0000313" key="3">
    <source>
        <dbReference type="Proteomes" id="UP001194580"/>
    </source>
</evidence>
<dbReference type="InterPro" id="IPR027417">
    <property type="entry name" value="P-loop_NTPase"/>
</dbReference>
<sequence>MDDSITTQLDSNAAIDGGDQVYYSALTGKQGIDLDTEGIPKRHKIETDDQLNLDLANELDKFRMQRMEESRQRIYIPPMAKANLQARDDALFPLMEKTLEFLTGDQQVFLVLGDSGAGKSTFNLELERTLWKDYKEEGPIPLYINLPYIHNPAQDLIEKQLQHYDFTAEQIQEMKYHRQFVLICDGYDECQLTVNIYNTNRLNQEGQWRAKMIVSCRSQFLGSIYLDRFAPQLGAHDQRSLLDLFDEAVIAPFSTQQVEEYVTRYVPLEPRPWLTEDYMHMLTAVPNLMDLVKNPFLLTLALETLPALTKEKQDLSTLRIAR</sequence>
<dbReference type="Gene3D" id="3.40.50.300">
    <property type="entry name" value="P-loop containing nucleotide triphosphate hydrolases"/>
    <property type="match status" value="1"/>
</dbReference>
<name>A0AAD4H3G0_9FUNG</name>
<protein>
    <submittedName>
        <fullName evidence="2">WD_REPEATS_REGION domain-containing protein</fullName>
    </submittedName>
</protein>
<accession>A0AAD4H3G0</accession>
<evidence type="ECO:0000313" key="2">
    <source>
        <dbReference type="EMBL" id="KAG0270297.1"/>
    </source>
</evidence>
<dbReference type="AlphaFoldDB" id="A0AAD4H3G0"/>
<reference evidence="2" key="1">
    <citation type="journal article" date="2020" name="Fungal Divers.">
        <title>Resolving the Mortierellaceae phylogeny through synthesis of multi-gene phylogenetics and phylogenomics.</title>
        <authorList>
            <person name="Vandepol N."/>
            <person name="Liber J."/>
            <person name="Desiro A."/>
            <person name="Na H."/>
            <person name="Kennedy M."/>
            <person name="Barry K."/>
            <person name="Grigoriev I.V."/>
            <person name="Miller A.N."/>
            <person name="O'Donnell K."/>
            <person name="Stajich J.E."/>
            <person name="Bonito G."/>
        </authorList>
    </citation>
    <scope>NUCLEOTIDE SEQUENCE</scope>
    <source>
        <strain evidence="2">NRRL 28262</strain>
    </source>
</reference>
<dbReference type="Pfam" id="PF05729">
    <property type="entry name" value="NACHT"/>
    <property type="match status" value="1"/>
</dbReference>
<feature type="domain" description="NACHT" evidence="1">
    <location>
        <begin position="108"/>
        <end position="266"/>
    </location>
</feature>
<proteinExistence type="predicted"/>